<feature type="compositionally biased region" description="Polar residues" evidence="1">
    <location>
        <begin position="134"/>
        <end position="144"/>
    </location>
</feature>
<organism evidence="2 3">
    <name type="scientific">Uncinocarpus reesii (strain UAMH 1704)</name>
    <dbReference type="NCBI Taxonomy" id="336963"/>
    <lineage>
        <taxon>Eukaryota</taxon>
        <taxon>Fungi</taxon>
        <taxon>Dikarya</taxon>
        <taxon>Ascomycota</taxon>
        <taxon>Pezizomycotina</taxon>
        <taxon>Eurotiomycetes</taxon>
        <taxon>Eurotiomycetidae</taxon>
        <taxon>Onygenales</taxon>
        <taxon>Onygenaceae</taxon>
        <taxon>Uncinocarpus</taxon>
    </lineage>
</organism>
<evidence type="ECO:0000256" key="1">
    <source>
        <dbReference type="SAM" id="MobiDB-lite"/>
    </source>
</evidence>
<proteinExistence type="predicted"/>
<reference evidence="3" key="1">
    <citation type="journal article" date="2009" name="Genome Res.">
        <title>Comparative genomic analyses of the human fungal pathogens Coccidioides and their relatives.</title>
        <authorList>
            <person name="Sharpton T.J."/>
            <person name="Stajich J.E."/>
            <person name="Rounsley S.D."/>
            <person name="Gardner M.J."/>
            <person name="Wortman J.R."/>
            <person name="Jordar V.S."/>
            <person name="Maiti R."/>
            <person name="Kodira C.D."/>
            <person name="Neafsey D.E."/>
            <person name="Zeng Q."/>
            <person name="Hung C.-Y."/>
            <person name="McMahan C."/>
            <person name="Muszewska A."/>
            <person name="Grynberg M."/>
            <person name="Mandel M.A."/>
            <person name="Kellner E.M."/>
            <person name="Barker B.M."/>
            <person name="Galgiani J.N."/>
            <person name="Orbach M.J."/>
            <person name="Kirkland T.N."/>
            <person name="Cole G.T."/>
            <person name="Henn M.R."/>
            <person name="Birren B.W."/>
            <person name="Taylor J.W."/>
        </authorList>
    </citation>
    <scope>NUCLEOTIDE SEQUENCE [LARGE SCALE GENOMIC DNA]</scope>
    <source>
        <strain evidence="3">UAMH 1704</strain>
    </source>
</reference>
<name>C4JEK1_UNCRE</name>
<accession>C4JEK1</accession>
<dbReference type="InParanoid" id="C4JEK1"/>
<feature type="region of interest" description="Disordered" evidence="1">
    <location>
        <begin position="96"/>
        <end position="174"/>
    </location>
</feature>
<dbReference type="AlphaFoldDB" id="C4JEK1"/>
<dbReference type="HOGENOM" id="CLU_1541253_0_0_1"/>
<dbReference type="VEuPathDB" id="FungiDB:UREG_00840"/>
<dbReference type="GeneID" id="8444438"/>
<protein>
    <submittedName>
        <fullName evidence="2">Uncharacterized protein</fullName>
    </submittedName>
</protein>
<dbReference type="EMBL" id="CH476615">
    <property type="protein sequence ID" value="EEP75993.1"/>
    <property type="molecule type" value="Genomic_DNA"/>
</dbReference>
<dbReference type="RefSeq" id="XP_002541326.1">
    <property type="nucleotide sequence ID" value="XM_002541280.1"/>
</dbReference>
<evidence type="ECO:0000313" key="3">
    <source>
        <dbReference type="Proteomes" id="UP000002058"/>
    </source>
</evidence>
<dbReference type="Proteomes" id="UP000002058">
    <property type="component" value="Unassembled WGS sequence"/>
</dbReference>
<keyword evidence="3" id="KW-1185">Reference proteome</keyword>
<gene>
    <name evidence="2" type="ORF">UREG_00840</name>
</gene>
<evidence type="ECO:0000313" key="2">
    <source>
        <dbReference type="EMBL" id="EEP75993.1"/>
    </source>
</evidence>
<feature type="compositionally biased region" description="Basic and acidic residues" evidence="1">
    <location>
        <begin position="163"/>
        <end position="174"/>
    </location>
</feature>
<dbReference type="KEGG" id="ure:UREG_00840"/>
<sequence length="174" mass="19561">MVIRFQDLLLRDPTDNGERDIVFNLHHVLFQLGREPYPSRERKAGTKKLSEKKISEPQNQASMFNSVLVEARCANIADIARFMEDYPTIQWQAIQHGNPPQSRANPVLAGPPLTGNDNALVPPPPAAYGHNRNRSCPSSLAQKSSTRRRAGGQFYDPAWQVEGQEKKHAAKQEH</sequence>